<comment type="subcellular location">
    <subcellularLocation>
        <location evidence="1">Cell outer membrane</location>
    </subcellularLocation>
</comment>
<dbReference type="AlphaFoldDB" id="A0A6I6GDG9"/>
<accession>A0A6I6GDG9</accession>
<dbReference type="Gene3D" id="1.20.1600.10">
    <property type="entry name" value="Outer membrane efflux proteins (OEP)"/>
    <property type="match status" value="1"/>
</dbReference>
<dbReference type="KEGG" id="fls:GLV81_09940"/>
<evidence type="ECO:0000256" key="3">
    <source>
        <dbReference type="ARBA" id="ARBA00022448"/>
    </source>
</evidence>
<evidence type="ECO:0008006" key="10">
    <source>
        <dbReference type="Google" id="ProtNLM"/>
    </source>
</evidence>
<dbReference type="RefSeq" id="WP_157478726.1">
    <property type="nucleotide sequence ID" value="NZ_CP046566.1"/>
</dbReference>
<organism evidence="8 9">
    <name type="scientific">Phnomibacter ginsenosidimutans</name>
    <dbReference type="NCBI Taxonomy" id="2676868"/>
    <lineage>
        <taxon>Bacteria</taxon>
        <taxon>Pseudomonadati</taxon>
        <taxon>Bacteroidota</taxon>
        <taxon>Chitinophagia</taxon>
        <taxon>Chitinophagales</taxon>
        <taxon>Chitinophagaceae</taxon>
        <taxon>Phnomibacter</taxon>
    </lineage>
</organism>
<dbReference type="Proteomes" id="UP000426027">
    <property type="component" value="Chromosome"/>
</dbReference>
<evidence type="ECO:0000256" key="5">
    <source>
        <dbReference type="ARBA" id="ARBA00022692"/>
    </source>
</evidence>
<proteinExistence type="inferred from homology"/>
<evidence type="ECO:0000256" key="1">
    <source>
        <dbReference type="ARBA" id="ARBA00004442"/>
    </source>
</evidence>
<keyword evidence="9" id="KW-1185">Reference proteome</keyword>
<dbReference type="Pfam" id="PF02321">
    <property type="entry name" value="OEP"/>
    <property type="match status" value="1"/>
</dbReference>
<dbReference type="GO" id="GO:1990281">
    <property type="term" value="C:efflux pump complex"/>
    <property type="evidence" value="ECO:0007669"/>
    <property type="project" value="TreeGrafter"/>
</dbReference>
<keyword evidence="5" id="KW-0812">Transmembrane</keyword>
<gene>
    <name evidence="8" type="ORF">GLV81_09940</name>
</gene>
<evidence type="ECO:0000256" key="6">
    <source>
        <dbReference type="ARBA" id="ARBA00023136"/>
    </source>
</evidence>
<dbReference type="PANTHER" id="PTHR30026:SF20">
    <property type="entry name" value="OUTER MEMBRANE PROTEIN TOLC"/>
    <property type="match status" value="1"/>
</dbReference>
<dbReference type="PANTHER" id="PTHR30026">
    <property type="entry name" value="OUTER MEMBRANE PROTEIN TOLC"/>
    <property type="match status" value="1"/>
</dbReference>
<evidence type="ECO:0000256" key="2">
    <source>
        <dbReference type="ARBA" id="ARBA00007613"/>
    </source>
</evidence>
<name>A0A6I6GDG9_9BACT</name>
<keyword evidence="3" id="KW-0813">Transport</keyword>
<dbReference type="EMBL" id="CP046566">
    <property type="protein sequence ID" value="QGW28370.1"/>
    <property type="molecule type" value="Genomic_DNA"/>
</dbReference>
<dbReference type="GO" id="GO:0015288">
    <property type="term" value="F:porin activity"/>
    <property type="evidence" value="ECO:0007669"/>
    <property type="project" value="TreeGrafter"/>
</dbReference>
<keyword evidence="4" id="KW-1134">Transmembrane beta strand</keyword>
<comment type="similarity">
    <text evidence="2">Belongs to the outer membrane factor (OMF) (TC 1.B.17) family.</text>
</comment>
<evidence type="ECO:0000313" key="8">
    <source>
        <dbReference type="EMBL" id="QGW28370.1"/>
    </source>
</evidence>
<dbReference type="SUPFAM" id="SSF56954">
    <property type="entry name" value="Outer membrane efflux proteins (OEP)"/>
    <property type="match status" value="1"/>
</dbReference>
<sequence>MNPKTSNHNILWVLLMLLPVLSIAQQNSKQLTLSEAIQMTLQHNQLLLMDKAKIDAAIARVQQAEEKKLPELSASTSFLLLNQPGLDPKIATGNGQPPPSTNASLKVNTALIGMLNASVPIYADGQIRYGIASAEYLVEAARLDATVNQQAVIQNSIAAYINLYKAAQTVKLIEESLKDEQQAGEGFYQPGKKRFAGPQRFNASQFASIECGAGIARSTK</sequence>
<dbReference type="GO" id="GO:0009279">
    <property type="term" value="C:cell outer membrane"/>
    <property type="evidence" value="ECO:0007669"/>
    <property type="project" value="UniProtKB-SubCell"/>
</dbReference>
<dbReference type="GO" id="GO:0015562">
    <property type="term" value="F:efflux transmembrane transporter activity"/>
    <property type="evidence" value="ECO:0007669"/>
    <property type="project" value="InterPro"/>
</dbReference>
<evidence type="ECO:0000256" key="4">
    <source>
        <dbReference type="ARBA" id="ARBA00022452"/>
    </source>
</evidence>
<reference evidence="8 9" key="1">
    <citation type="submission" date="2019-11" db="EMBL/GenBank/DDBJ databases">
        <authorList>
            <person name="Im W.T."/>
        </authorList>
    </citation>
    <scope>NUCLEOTIDE SEQUENCE [LARGE SCALE GENOMIC DNA]</scope>
    <source>
        <strain evidence="8 9">SB-02</strain>
    </source>
</reference>
<evidence type="ECO:0000256" key="7">
    <source>
        <dbReference type="ARBA" id="ARBA00023237"/>
    </source>
</evidence>
<dbReference type="InterPro" id="IPR051906">
    <property type="entry name" value="TolC-like"/>
</dbReference>
<protein>
    <recommendedName>
        <fullName evidence="10">TolC family protein</fullName>
    </recommendedName>
</protein>
<evidence type="ECO:0000313" key="9">
    <source>
        <dbReference type="Proteomes" id="UP000426027"/>
    </source>
</evidence>
<keyword evidence="6" id="KW-0472">Membrane</keyword>
<keyword evidence="7" id="KW-0998">Cell outer membrane</keyword>
<dbReference type="InterPro" id="IPR003423">
    <property type="entry name" value="OMP_efflux"/>
</dbReference>